<name>X1SV82_9ZZZZ</name>
<evidence type="ECO:0000313" key="2">
    <source>
        <dbReference type="EMBL" id="GAI83026.1"/>
    </source>
</evidence>
<feature type="region of interest" description="Disordered" evidence="1">
    <location>
        <begin position="83"/>
        <end position="108"/>
    </location>
</feature>
<evidence type="ECO:0000256" key="1">
    <source>
        <dbReference type="SAM" id="MobiDB-lite"/>
    </source>
</evidence>
<dbReference type="EMBL" id="BARW01015045">
    <property type="protein sequence ID" value="GAI83026.1"/>
    <property type="molecule type" value="Genomic_DNA"/>
</dbReference>
<organism evidence="2">
    <name type="scientific">marine sediment metagenome</name>
    <dbReference type="NCBI Taxonomy" id="412755"/>
    <lineage>
        <taxon>unclassified sequences</taxon>
        <taxon>metagenomes</taxon>
        <taxon>ecological metagenomes</taxon>
    </lineage>
</organism>
<protein>
    <submittedName>
        <fullName evidence="2">Uncharacterized protein</fullName>
    </submittedName>
</protein>
<reference evidence="2" key="1">
    <citation type="journal article" date="2014" name="Front. Microbiol.">
        <title>High frequency of phylogenetically diverse reductive dehalogenase-homologous genes in deep subseafloor sedimentary metagenomes.</title>
        <authorList>
            <person name="Kawai M."/>
            <person name="Futagami T."/>
            <person name="Toyoda A."/>
            <person name="Takaki Y."/>
            <person name="Nishi S."/>
            <person name="Hori S."/>
            <person name="Arai W."/>
            <person name="Tsubouchi T."/>
            <person name="Morono Y."/>
            <person name="Uchiyama I."/>
            <person name="Ito T."/>
            <person name="Fujiyama A."/>
            <person name="Inagaki F."/>
            <person name="Takami H."/>
        </authorList>
    </citation>
    <scope>NUCLEOTIDE SEQUENCE</scope>
    <source>
        <strain evidence="2">Expedition CK06-06</strain>
    </source>
</reference>
<dbReference type="AlphaFoldDB" id="X1SV82"/>
<gene>
    <name evidence="2" type="ORF">S12H4_26504</name>
</gene>
<comment type="caution">
    <text evidence="2">The sequence shown here is derived from an EMBL/GenBank/DDBJ whole genome shotgun (WGS) entry which is preliminary data.</text>
</comment>
<sequence>MNNIIILPEDGWKEISQEPQGLITLTAGGQHCVHTGQPSDSLIGHRYAKKPIKFTTIEGESIYVRVSRMCVAVGNVLGGGGPIEPPEPPLTNGFLSLGQPTLGTNTLG</sequence>
<accession>X1SV82</accession>
<feature type="compositionally biased region" description="Polar residues" evidence="1">
    <location>
        <begin position="98"/>
        <end position="108"/>
    </location>
</feature>
<proteinExistence type="predicted"/>